<sequence>MTRHAELYAAAVDLVERHGWRLFLLGRSKRPVANCPRCPSSKVDPSHNPALCNCLTCHGPYAATADPVRLRAIFEAVPGGLLAVATGAGSGLAVVDIDPNHGGRIDPARMPATLCAATGSGGWHLYYRYPGWPLPNSQSRLAAGVDVRGDGGYAVAPPSIHRATKRPYRWANTRPVNEMPRALADACRPAPAVRLDVDQADAPIPIRAARSGARGISSPAALLAAYVAAVERAPNGRRRTTLYGAARGVARMVGAGAVDPLDAVAALTAAGRRAEQTDRDINAAIVGGFKAEHVAIEGIAA</sequence>
<dbReference type="InterPro" id="IPR015330">
    <property type="entry name" value="DNA_primase/pol_bifunc_N"/>
</dbReference>
<proteinExistence type="predicted"/>
<gene>
    <name evidence="2" type="ORF">Vau01_007330</name>
</gene>
<dbReference type="EMBL" id="BOPG01000005">
    <property type="protein sequence ID" value="GIJ53217.1"/>
    <property type="molecule type" value="Genomic_DNA"/>
</dbReference>
<dbReference type="AlphaFoldDB" id="A0A8J4DYN1"/>
<reference evidence="2" key="1">
    <citation type="submission" date="2021-01" db="EMBL/GenBank/DDBJ databases">
        <title>Whole genome shotgun sequence of Virgisporangium aurantiacum NBRC 16421.</title>
        <authorList>
            <person name="Komaki H."/>
            <person name="Tamura T."/>
        </authorList>
    </citation>
    <scope>NUCLEOTIDE SEQUENCE</scope>
    <source>
        <strain evidence="2">NBRC 16421</strain>
    </source>
</reference>
<organism evidence="2 3">
    <name type="scientific">Virgisporangium aurantiacum</name>
    <dbReference type="NCBI Taxonomy" id="175570"/>
    <lineage>
        <taxon>Bacteria</taxon>
        <taxon>Bacillati</taxon>
        <taxon>Actinomycetota</taxon>
        <taxon>Actinomycetes</taxon>
        <taxon>Micromonosporales</taxon>
        <taxon>Micromonosporaceae</taxon>
        <taxon>Virgisporangium</taxon>
    </lineage>
</organism>
<feature type="domain" description="DNA primase/polymerase bifunctional N-terminal" evidence="1">
    <location>
        <begin position="11"/>
        <end position="183"/>
    </location>
</feature>
<name>A0A8J4DYN1_9ACTN</name>
<accession>A0A8J4DYN1</accession>
<keyword evidence="3" id="KW-1185">Reference proteome</keyword>
<dbReference type="SUPFAM" id="SSF56747">
    <property type="entry name" value="Prim-pol domain"/>
    <property type="match status" value="1"/>
</dbReference>
<evidence type="ECO:0000259" key="1">
    <source>
        <dbReference type="SMART" id="SM00943"/>
    </source>
</evidence>
<dbReference type="Proteomes" id="UP000612585">
    <property type="component" value="Unassembled WGS sequence"/>
</dbReference>
<comment type="caution">
    <text evidence="2">The sequence shown here is derived from an EMBL/GenBank/DDBJ whole genome shotgun (WGS) entry which is preliminary data.</text>
</comment>
<evidence type="ECO:0000313" key="2">
    <source>
        <dbReference type="EMBL" id="GIJ53217.1"/>
    </source>
</evidence>
<evidence type="ECO:0000313" key="3">
    <source>
        <dbReference type="Proteomes" id="UP000612585"/>
    </source>
</evidence>
<dbReference type="SMART" id="SM00943">
    <property type="entry name" value="Prim-Pol"/>
    <property type="match status" value="1"/>
</dbReference>
<dbReference type="CDD" id="cd04859">
    <property type="entry name" value="Prim_Pol"/>
    <property type="match status" value="1"/>
</dbReference>
<dbReference type="Pfam" id="PF09250">
    <property type="entry name" value="Prim-Pol"/>
    <property type="match status" value="1"/>
</dbReference>
<protein>
    <recommendedName>
        <fullName evidence="1">DNA primase/polymerase bifunctional N-terminal domain-containing protein</fullName>
    </recommendedName>
</protein>
<dbReference type="RefSeq" id="WP_239151271.1">
    <property type="nucleotide sequence ID" value="NZ_BOPG01000005.1"/>
</dbReference>